<dbReference type="EMBL" id="BBZA01000100">
    <property type="protein sequence ID" value="GAP62975.1"/>
    <property type="molecule type" value="Genomic_DNA"/>
</dbReference>
<sequence length="314" mass="34596">MSTETCHIVALAGGVGGAKLADGLYHHCGERLTIIGNVADDLELWGLRICPDLDTVMYTLAGVANPTTGWGVKDDTFAMLDMLAAYGESPWFKLGDKDTATHILRSHWLRQGMRLTEITQRLTGALGIEATLLPVTDDDVRTIVHTDEGVLDFQTYFVARRCEPVLQSIMFRGIERATLTPEVKSALKEADIVIICPSNPFVSIDPILAVENLRARLWAQAVPIVAVSPIIGGEAVKGPAAKMFRELEQEPSALAVAHHYAGLVSHFVLDERDADQRDAIEALGMHVIVTDTLMQTREDRQRLAQQILERMEYV</sequence>
<dbReference type="InterPro" id="IPR038136">
    <property type="entry name" value="CofD-like_dom_sf"/>
</dbReference>
<reference evidence="5" key="3">
    <citation type="submission" date="2015-08" db="EMBL/GenBank/DDBJ databases">
        <title>Draft Genome Sequence of a Heterotrophic Facultative Anaerobic Bacterium Ardenticatena maritima Strain 110S.</title>
        <authorList>
            <person name="Kawaichi S."/>
            <person name="Yoshida T."/>
            <person name="Sako Y."/>
            <person name="Nakamura R."/>
        </authorList>
    </citation>
    <scope>NUCLEOTIDE SEQUENCE [LARGE SCALE GENOMIC DNA]</scope>
    <source>
        <strain evidence="5">110S</strain>
    </source>
</reference>
<evidence type="ECO:0000256" key="2">
    <source>
        <dbReference type="ARBA" id="ARBA00022842"/>
    </source>
</evidence>
<dbReference type="NCBIfam" id="TIGR01819">
    <property type="entry name" value="F420_cofD"/>
    <property type="match status" value="1"/>
</dbReference>
<evidence type="ECO:0000313" key="4">
    <source>
        <dbReference type="EMBL" id="KPL86500.1"/>
    </source>
</evidence>
<keyword evidence="5" id="KW-1185">Reference proteome</keyword>
<dbReference type="AlphaFoldDB" id="A0A0M8K6U1"/>
<dbReference type="PANTHER" id="PTHR43007:SF1">
    <property type="entry name" value="2-PHOSPHO-L-LACTATE TRANSFERASE"/>
    <property type="match status" value="1"/>
</dbReference>
<dbReference type="InterPro" id="IPR010115">
    <property type="entry name" value="FbiA/CofD"/>
</dbReference>
<reference evidence="3 5" key="1">
    <citation type="journal article" date="2015" name="Genome Announc.">
        <title>Draft Genome Sequence of a Heterotrophic Facultative Anaerobic Thermophilic Bacterium, Ardenticatena maritima Strain 110ST.</title>
        <authorList>
            <person name="Kawaichi S."/>
            <person name="Yoshida T."/>
            <person name="Sako Y."/>
            <person name="Nakamura R."/>
        </authorList>
    </citation>
    <scope>NUCLEOTIDE SEQUENCE [LARGE SCALE GENOMIC DNA]</scope>
    <source>
        <strain evidence="3 5">110S</strain>
    </source>
</reference>
<dbReference type="OrthoDB" id="7466225at2"/>
<keyword evidence="1 3" id="KW-0808">Transferase</keyword>
<evidence type="ECO:0000313" key="6">
    <source>
        <dbReference type="Proteomes" id="UP000050502"/>
    </source>
</evidence>
<dbReference type="Gene3D" id="1.10.8.240">
    <property type="entry name" value="CofD-like domain"/>
    <property type="match status" value="1"/>
</dbReference>
<reference evidence="4 6" key="2">
    <citation type="submission" date="2015-07" db="EMBL/GenBank/DDBJ databases">
        <title>Whole genome sequence of Ardenticatena maritima DSM 23922.</title>
        <authorList>
            <person name="Hemp J."/>
            <person name="Ward L.M."/>
            <person name="Pace L.A."/>
            <person name="Fischer W.W."/>
        </authorList>
    </citation>
    <scope>NUCLEOTIDE SEQUENCE [LARGE SCALE GENOMIC DNA]</scope>
    <source>
        <strain evidence="4 6">110S</strain>
    </source>
</reference>
<dbReference type="RefSeq" id="WP_054492851.1">
    <property type="nucleotide sequence ID" value="NZ_BBZA01000100.1"/>
</dbReference>
<dbReference type="PATRIC" id="fig|872965.6.peg.2566"/>
<dbReference type="PANTHER" id="PTHR43007">
    <property type="entry name" value="2-PHOSPHO-L-LACTATE TRANSFERASE"/>
    <property type="match status" value="1"/>
</dbReference>
<gene>
    <name evidence="3" type="primary">cofD</name>
    <name evidence="3" type="ORF">ARMA_1398</name>
    <name evidence="4" type="ORF">SE16_14580</name>
</gene>
<dbReference type="InParanoid" id="A0A0M8K6U1"/>
<evidence type="ECO:0000256" key="1">
    <source>
        <dbReference type="ARBA" id="ARBA00022679"/>
    </source>
</evidence>
<dbReference type="Pfam" id="PF01933">
    <property type="entry name" value="CofD"/>
    <property type="match status" value="1"/>
</dbReference>
<name>A0A0M8K6U1_9CHLR</name>
<dbReference type="CDD" id="cd07186">
    <property type="entry name" value="CofD_like"/>
    <property type="match status" value="1"/>
</dbReference>
<dbReference type="GO" id="GO:0043743">
    <property type="term" value="F:LPPG:FO 2-phospho-L-lactate transferase activity"/>
    <property type="evidence" value="ECO:0007669"/>
    <property type="project" value="UniProtKB-EC"/>
</dbReference>
<evidence type="ECO:0000313" key="3">
    <source>
        <dbReference type="EMBL" id="GAP62975.1"/>
    </source>
</evidence>
<protein>
    <submittedName>
        <fullName evidence="3 4">2-phospho-L-lactate transferase</fullName>
        <ecNumber evidence="3">2.7.8.28</ecNumber>
    </submittedName>
</protein>
<dbReference type="GO" id="GO:0000287">
    <property type="term" value="F:magnesium ion binding"/>
    <property type="evidence" value="ECO:0007669"/>
    <property type="project" value="InterPro"/>
</dbReference>
<dbReference type="Proteomes" id="UP000037784">
    <property type="component" value="Unassembled WGS sequence"/>
</dbReference>
<dbReference type="EC" id="2.7.8.28" evidence="3"/>
<dbReference type="HAMAP" id="MF_01257">
    <property type="entry name" value="CofD"/>
    <property type="match status" value="1"/>
</dbReference>
<dbReference type="SUPFAM" id="SSF142338">
    <property type="entry name" value="CofD-like"/>
    <property type="match status" value="1"/>
</dbReference>
<dbReference type="Gene3D" id="3.40.50.10680">
    <property type="entry name" value="CofD-like domains"/>
    <property type="match status" value="1"/>
</dbReference>
<dbReference type="InterPro" id="IPR002882">
    <property type="entry name" value="CofD"/>
</dbReference>
<comment type="caution">
    <text evidence="3">The sequence shown here is derived from an EMBL/GenBank/DDBJ whole genome shotgun (WGS) entry which is preliminary data.</text>
</comment>
<dbReference type="EMBL" id="LGKN01000009">
    <property type="protein sequence ID" value="KPL86500.1"/>
    <property type="molecule type" value="Genomic_DNA"/>
</dbReference>
<dbReference type="Proteomes" id="UP000050502">
    <property type="component" value="Unassembled WGS sequence"/>
</dbReference>
<evidence type="ECO:0000313" key="5">
    <source>
        <dbReference type="Proteomes" id="UP000037784"/>
    </source>
</evidence>
<dbReference type="STRING" id="872965.SE16_14580"/>
<organism evidence="3 5">
    <name type="scientific">Ardenticatena maritima</name>
    <dbReference type="NCBI Taxonomy" id="872965"/>
    <lineage>
        <taxon>Bacteria</taxon>
        <taxon>Bacillati</taxon>
        <taxon>Chloroflexota</taxon>
        <taxon>Ardenticatenia</taxon>
        <taxon>Ardenticatenales</taxon>
        <taxon>Ardenticatenaceae</taxon>
        <taxon>Ardenticatena</taxon>
    </lineage>
</organism>
<proteinExistence type="inferred from homology"/>
<keyword evidence="2" id="KW-0460">Magnesium</keyword>
<accession>A0A0M8K6U1</accession>